<accession>A0AAD6U4C6</accession>
<name>A0AAD6U4C6_9AGAR</name>
<gene>
    <name evidence="1" type="ORF">B0H15DRAFT_950998</name>
</gene>
<dbReference type="EMBL" id="JARJCN010000034">
    <property type="protein sequence ID" value="KAJ7085390.1"/>
    <property type="molecule type" value="Genomic_DNA"/>
</dbReference>
<comment type="caution">
    <text evidence="1">The sequence shown here is derived from an EMBL/GenBank/DDBJ whole genome shotgun (WGS) entry which is preliminary data.</text>
</comment>
<protein>
    <submittedName>
        <fullName evidence="1">Uncharacterized protein</fullName>
    </submittedName>
</protein>
<organism evidence="1 2">
    <name type="scientific">Mycena belliarum</name>
    <dbReference type="NCBI Taxonomy" id="1033014"/>
    <lineage>
        <taxon>Eukaryota</taxon>
        <taxon>Fungi</taxon>
        <taxon>Dikarya</taxon>
        <taxon>Basidiomycota</taxon>
        <taxon>Agaricomycotina</taxon>
        <taxon>Agaricomycetes</taxon>
        <taxon>Agaricomycetidae</taxon>
        <taxon>Agaricales</taxon>
        <taxon>Marasmiineae</taxon>
        <taxon>Mycenaceae</taxon>
        <taxon>Mycena</taxon>
    </lineage>
</organism>
<dbReference type="AlphaFoldDB" id="A0AAD6U4C6"/>
<evidence type="ECO:0000313" key="1">
    <source>
        <dbReference type="EMBL" id="KAJ7085390.1"/>
    </source>
</evidence>
<reference evidence="1" key="1">
    <citation type="submission" date="2023-03" db="EMBL/GenBank/DDBJ databases">
        <title>Massive genome expansion in bonnet fungi (Mycena s.s.) driven by repeated elements and novel gene families across ecological guilds.</title>
        <authorList>
            <consortium name="Lawrence Berkeley National Laboratory"/>
            <person name="Harder C.B."/>
            <person name="Miyauchi S."/>
            <person name="Viragh M."/>
            <person name="Kuo A."/>
            <person name="Thoen E."/>
            <person name="Andreopoulos B."/>
            <person name="Lu D."/>
            <person name="Skrede I."/>
            <person name="Drula E."/>
            <person name="Henrissat B."/>
            <person name="Morin E."/>
            <person name="Kohler A."/>
            <person name="Barry K."/>
            <person name="LaButti K."/>
            <person name="Morin E."/>
            <person name="Salamov A."/>
            <person name="Lipzen A."/>
            <person name="Mereny Z."/>
            <person name="Hegedus B."/>
            <person name="Baldrian P."/>
            <person name="Stursova M."/>
            <person name="Weitz H."/>
            <person name="Taylor A."/>
            <person name="Grigoriev I.V."/>
            <person name="Nagy L.G."/>
            <person name="Martin F."/>
            <person name="Kauserud H."/>
        </authorList>
    </citation>
    <scope>NUCLEOTIDE SEQUENCE</scope>
    <source>
        <strain evidence="1">CBHHK173m</strain>
    </source>
</reference>
<evidence type="ECO:0000313" key="2">
    <source>
        <dbReference type="Proteomes" id="UP001222325"/>
    </source>
</evidence>
<proteinExistence type="predicted"/>
<dbReference type="Proteomes" id="UP001222325">
    <property type="component" value="Unassembled WGS sequence"/>
</dbReference>
<sequence length="312" mass="34318">MSLPIYTGQTTPTPAPTLTRYVVESSDVLEETLKVNVVLEGSEKVIWFKERFLEDDEIIDHVVHNESRRICWTIHRPRNGWYIRIRAPSFPPGAFIPLIPPLPDAPHPPGALLFSSRTNIPPAPDTETRVSMSNVHSYPPTPPATVVVHPPTPSSVAARLEQVQGRQRHQPPPTQVTQFVLAPYTSEVLKPAEMSYFQRALSVIKSHSASPSYSFTLAPVLSSTPPPAYPATPVASPMDSTASLAAQPVSPPLLAFHDRTPVMMVRSITGLIEIDSAEERALGVESSFWIAVALCYLNFLQEKESYLAALSD</sequence>
<keyword evidence="2" id="KW-1185">Reference proteome</keyword>